<comment type="caution">
    <text evidence="2">The sequence shown here is derived from an EMBL/GenBank/DDBJ whole genome shotgun (WGS) entry which is preliminary data.</text>
</comment>
<dbReference type="Proteomes" id="UP000286997">
    <property type="component" value="Unassembled WGS sequence"/>
</dbReference>
<dbReference type="AlphaFoldDB" id="A0A3S2V9U4"/>
<dbReference type="RefSeq" id="WP_127728252.1">
    <property type="nucleotide sequence ID" value="NZ_SACP01000006.1"/>
</dbReference>
<name>A0A3S2V9U4_9HYPH</name>
<evidence type="ECO:0000256" key="1">
    <source>
        <dbReference type="SAM" id="MobiDB-lite"/>
    </source>
</evidence>
<accession>A0A3S2V9U4</accession>
<keyword evidence="3" id="KW-1185">Reference proteome</keyword>
<proteinExistence type="predicted"/>
<feature type="compositionally biased region" description="Low complexity" evidence="1">
    <location>
        <begin position="74"/>
        <end position="85"/>
    </location>
</feature>
<reference evidence="2 3" key="1">
    <citation type="submission" date="2019-01" db="EMBL/GenBank/DDBJ databases">
        <authorList>
            <person name="Chen W.-M."/>
        </authorList>
    </citation>
    <scope>NUCLEOTIDE SEQUENCE [LARGE SCALE GENOMIC DNA]</scope>
    <source>
        <strain evidence="2 3">TER-1</strain>
    </source>
</reference>
<protein>
    <submittedName>
        <fullName evidence="2">Uncharacterized protein</fullName>
    </submittedName>
</protein>
<evidence type="ECO:0000313" key="3">
    <source>
        <dbReference type="Proteomes" id="UP000286997"/>
    </source>
</evidence>
<gene>
    <name evidence="2" type="ORF">EOE48_07910</name>
</gene>
<dbReference type="OrthoDB" id="7996552at2"/>
<sequence length="101" mass="11185">MTQRDTAQRRNLRDFDAHADRNGQDLGQDDPRDLGRPAELQRRLNEDPDWDAETARIASDRQRLDATAGGSIGTVEATEAETPAENLRRISDPSTGGPDRS</sequence>
<evidence type="ECO:0000313" key="2">
    <source>
        <dbReference type="EMBL" id="RVU19317.1"/>
    </source>
</evidence>
<organism evidence="2 3">
    <name type="scientific">Methylobacterium oryzihabitans</name>
    <dbReference type="NCBI Taxonomy" id="2499852"/>
    <lineage>
        <taxon>Bacteria</taxon>
        <taxon>Pseudomonadati</taxon>
        <taxon>Pseudomonadota</taxon>
        <taxon>Alphaproteobacteria</taxon>
        <taxon>Hyphomicrobiales</taxon>
        <taxon>Methylobacteriaceae</taxon>
        <taxon>Methylobacterium</taxon>
    </lineage>
</organism>
<feature type="compositionally biased region" description="Basic and acidic residues" evidence="1">
    <location>
        <begin position="1"/>
        <end position="46"/>
    </location>
</feature>
<dbReference type="EMBL" id="SACP01000006">
    <property type="protein sequence ID" value="RVU19317.1"/>
    <property type="molecule type" value="Genomic_DNA"/>
</dbReference>
<feature type="region of interest" description="Disordered" evidence="1">
    <location>
        <begin position="1"/>
        <end position="101"/>
    </location>
</feature>